<accession>A0A346XW22</accession>
<evidence type="ECO:0000313" key="5">
    <source>
        <dbReference type="Proteomes" id="UP000264006"/>
    </source>
</evidence>
<evidence type="ECO:0000259" key="3">
    <source>
        <dbReference type="Pfam" id="PF21167"/>
    </source>
</evidence>
<protein>
    <recommendedName>
        <fullName evidence="3">DUF6851 domain-containing protein</fullName>
    </recommendedName>
</protein>
<dbReference type="CDD" id="cd03398">
    <property type="entry name" value="PAP2_haloperoxidase"/>
    <property type="match status" value="1"/>
</dbReference>
<dbReference type="KEGG" id="euz:DVS28_a1728"/>
<keyword evidence="5" id="KW-1185">Reference proteome</keyword>
<organism evidence="4 5">
    <name type="scientific">Euzebya pacifica</name>
    <dbReference type="NCBI Taxonomy" id="1608957"/>
    <lineage>
        <taxon>Bacteria</taxon>
        <taxon>Bacillati</taxon>
        <taxon>Actinomycetota</taxon>
        <taxon>Nitriliruptoria</taxon>
        <taxon>Euzebyales</taxon>
    </lineage>
</organism>
<evidence type="ECO:0000256" key="2">
    <source>
        <dbReference type="SAM" id="SignalP"/>
    </source>
</evidence>
<dbReference type="EMBL" id="CP031165">
    <property type="protein sequence ID" value="AXV06419.1"/>
    <property type="molecule type" value="Genomic_DNA"/>
</dbReference>
<sequence length="641" mass="68005">MSRQTSSAFAVILATVLALGGCTAEQEIADGSTPAPSPDSVTATVTATPQPSTSEGCDRTTDPSWSVARVWNEVALEAIRRDFPAPTVHARNLFHLSAAMWDAWVAYDETGAGYYVDLDGTADDVAAAREAAISHAASRILRHRYADSFGAEETLADVDAAMAALCHTPSDLEATLEPAAELGRRIGQAVIDATVDDGAREADGYLDDSYTPANDPLDLRGTGPIEMADPNRWQPLAFDVAATQNQIPLETNAQTFVGSHWGDVEGFALPDGGAALPLDPGPPPYFGDPDTDAEFREAAVEVIRYSSLLDPADTEAIDISPASIGDNTLGANDGDGYDLNPVTGEPYEPQDVPLADFGRVVAEYWADGPKSETPPGHWNTLANNVSDTLPELRVGGDGPVVDRLEWDVKLYLALNGATHDAAIAAWGAKGHYDYVRPISMIRWMGGLGQSSDPDGPSYHPDGLPLVEGLVEVVTDASSAQGERHERLADHVGEVTVRSWDAYPRNPEADVGGVDWILATEWVPYQRATFVTPAFAGYVSGHSAFSRAAAEVMTGITGSPWFPDGLGSWTVDAEGLEFEAGPAEPVVLQWASYYDAADQAGISRLYGGIHVRADDLAGRVVGSTCGQGAWSLAQDYFDASVA</sequence>
<feature type="domain" description="DUF6851" evidence="3">
    <location>
        <begin position="97"/>
        <end position="235"/>
    </location>
</feature>
<dbReference type="InterPro" id="IPR049283">
    <property type="entry name" value="DUF6851"/>
</dbReference>
<evidence type="ECO:0000256" key="1">
    <source>
        <dbReference type="SAM" id="MobiDB-lite"/>
    </source>
</evidence>
<feature type="chain" id="PRO_5039201694" description="DUF6851 domain-containing protein" evidence="2">
    <location>
        <begin position="21"/>
        <end position="641"/>
    </location>
</feature>
<dbReference type="InterPro" id="IPR052559">
    <property type="entry name" value="V-haloperoxidase"/>
</dbReference>
<dbReference type="InterPro" id="IPR016119">
    <property type="entry name" value="Br/Cl_peroxidase_C"/>
</dbReference>
<feature type="region of interest" description="Disordered" evidence="1">
    <location>
        <begin position="28"/>
        <end position="61"/>
    </location>
</feature>
<dbReference type="RefSeq" id="WP_114591073.1">
    <property type="nucleotide sequence ID" value="NZ_CP031165.1"/>
</dbReference>
<dbReference type="GO" id="GO:0004601">
    <property type="term" value="F:peroxidase activity"/>
    <property type="evidence" value="ECO:0007669"/>
    <property type="project" value="InterPro"/>
</dbReference>
<dbReference type="PROSITE" id="PS51257">
    <property type="entry name" value="PROKAR_LIPOPROTEIN"/>
    <property type="match status" value="1"/>
</dbReference>
<dbReference type="SUPFAM" id="SSF48317">
    <property type="entry name" value="Acid phosphatase/Vanadium-dependent haloperoxidase"/>
    <property type="match status" value="1"/>
</dbReference>
<feature type="compositionally biased region" description="Polar residues" evidence="1">
    <location>
        <begin position="39"/>
        <end position="55"/>
    </location>
</feature>
<dbReference type="InterPro" id="IPR036938">
    <property type="entry name" value="PAP2/HPO_sf"/>
</dbReference>
<dbReference type="Proteomes" id="UP000264006">
    <property type="component" value="Chromosome"/>
</dbReference>
<dbReference type="AlphaFoldDB" id="A0A346XW22"/>
<dbReference type="PANTHER" id="PTHR34599">
    <property type="entry name" value="PEROXIDASE-RELATED"/>
    <property type="match status" value="1"/>
</dbReference>
<dbReference type="Pfam" id="PF21167">
    <property type="entry name" value="DUF6851"/>
    <property type="match status" value="1"/>
</dbReference>
<dbReference type="OrthoDB" id="103227at2"/>
<dbReference type="Gene3D" id="1.10.606.10">
    <property type="entry name" value="Vanadium-containing Chloroperoxidase, domain 2"/>
    <property type="match status" value="1"/>
</dbReference>
<name>A0A346XW22_9ACTN</name>
<proteinExistence type="predicted"/>
<gene>
    <name evidence="4" type="ORF">DVS28_a1728</name>
</gene>
<dbReference type="PANTHER" id="PTHR34599:SF2">
    <property type="entry name" value="TRAF-TYPE DOMAIN-CONTAINING PROTEIN"/>
    <property type="match status" value="1"/>
</dbReference>
<evidence type="ECO:0000313" key="4">
    <source>
        <dbReference type="EMBL" id="AXV06419.1"/>
    </source>
</evidence>
<feature type="signal peptide" evidence="2">
    <location>
        <begin position="1"/>
        <end position="20"/>
    </location>
</feature>
<keyword evidence="2" id="KW-0732">Signal</keyword>
<reference evidence="4 5" key="1">
    <citation type="submission" date="2018-09" db="EMBL/GenBank/DDBJ databases">
        <title>Complete genome sequence of Euzebya sp. DY32-46 isolated from seawater of Pacific Ocean.</title>
        <authorList>
            <person name="Xu L."/>
            <person name="Wu Y.-H."/>
            <person name="Xu X.-W."/>
        </authorList>
    </citation>
    <scope>NUCLEOTIDE SEQUENCE [LARGE SCALE GENOMIC DNA]</scope>
    <source>
        <strain evidence="4 5">DY32-46</strain>
    </source>
</reference>